<dbReference type="PRINTS" id="PR00371">
    <property type="entry name" value="FPNCR"/>
</dbReference>
<accession>A0A9P6H0L3</accession>
<feature type="binding site" evidence="11">
    <location>
        <position position="48"/>
    </location>
    <ligand>
        <name>FAD</name>
        <dbReference type="ChEBI" id="CHEBI:57692"/>
    </ligand>
</feature>
<dbReference type="PRINTS" id="PR00406">
    <property type="entry name" value="CYTB5RDTASE"/>
</dbReference>
<dbReference type="Gene3D" id="2.40.30.10">
    <property type="entry name" value="Translation factors"/>
    <property type="match status" value="1"/>
</dbReference>
<dbReference type="PANTHER" id="PTHR19370:SF171">
    <property type="entry name" value="NADH-CYTOCHROME B5 REDUCTASE 2"/>
    <property type="match status" value="1"/>
</dbReference>
<comment type="catalytic activity">
    <reaction evidence="10">
        <text>2 Fe(III)-[cytochrome b5] + NADH = 2 Fe(II)-[cytochrome b5] + NAD(+) + H(+)</text>
        <dbReference type="Rhea" id="RHEA:46680"/>
        <dbReference type="Rhea" id="RHEA-COMP:10438"/>
        <dbReference type="Rhea" id="RHEA-COMP:10439"/>
        <dbReference type="ChEBI" id="CHEBI:15378"/>
        <dbReference type="ChEBI" id="CHEBI:29033"/>
        <dbReference type="ChEBI" id="CHEBI:29034"/>
        <dbReference type="ChEBI" id="CHEBI:57540"/>
        <dbReference type="ChEBI" id="CHEBI:57945"/>
        <dbReference type="EC" id="1.6.2.2"/>
    </reaction>
</comment>
<dbReference type="Proteomes" id="UP000740883">
    <property type="component" value="Unassembled WGS sequence"/>
</dbReference>
<evidence type="ECO:0000313" key="14">
    <source>
        <dbReference type="EMBL" id="KAF9764406.1"/>
    </source>
</evidence>
<dbReference type="GO" id="GO:0005741">
    <property type="term" value="C:mitochondrial outer membrane"/>
    <property type="evidence" value="ECO:0007669"/>
    <property type="project" value="UniProtKB-SubCell"/>
</dbReference>
<organism evidence="14 15">
    <name type="scientific">Nosema granulosis</name>
    <dbReference type="NCBI Taxonomy" id="83296"/>
    <lineage>
        <taxon>Eukaryota</taxon>
        <taxon>Fungi</taxon>
        <taxon>Fungi incertae sedis</taxon>
        <taxon>Microsporidia</taxon>
        <taxon>Nosematidae</taxon>
        <taxon>Nosema</taxon>
    </lineage>
</organism>
<keyword evidence="6 11" id="KW-0274">FAD</keyword>
<dbReference type="Pfam" id="PF00970">
    <property type="entry name" value="FAD_binding_6"/>
    <property type="match status" value="1"/>
</dbReference>
<dbReference type="SUPFAM" id="SSF52343">
    <property type="entry name" value="Ferredoxin reductase-like, C-terminal NADP-linked domain"/>
    <property type="match status" value="1"/>
</dbReference>
<evidence type="ECO:0000259" key="12">
    <source>
        <dbReference type="Pfam" id="PF00175"/>
    </source>
</evidence>
<dbReference type="OrthoDB" id="432685at2759"/>
<feature type="binding site" evidence="11">
    <location>
        <position position="113"/>
    </location>
    <ligand>
        <name>FAD</name>
        <dbReference type="ChEBI" id="CHEBI:57692"/>
    </ligand>
</feature>
<gene>
    <name evidence="14" type="primary">MCR1</name>
    <name evidence="14" type="ORF">NGRA_0592</name>
</gene>
<evidence type="ECO:0000256" key="11">
    <source>
        <dbReference type="PIRSR" id="PIRSR601834-1"/>
    </source>
</evidence>
<comment type="subcellular location">
    <subcellularLocation>
        <location evidence="2">Mitochondrion outer membrane</location>
        <topology evidence="2">Single-pass membrane protein</topology>
    </subcellularLocation>
</comment>
<evidence type="ECO:0000313" key="15">
    <source>
        <dbReference type="Proteomes" id="UP000740883"/>
    </source>
</evidence>
<evidence type="ECO:0000256" key="3">
    <source>
        <dbReference type="ARBA" id="ARBA00006105"/>
    </source>
</evidence>
<dbReference type="InterPro" id="IPR008333">
    <property type="entry name" value="Cbr1-like_FAD-bd_dom"/>
</dbReference>
<keyword evidence="7" id="KW-0560">Oxidoreductase</keyword>
<evidence type="ECO:0000256" key="6">
    <source>
        <dbReference type="ARBA" id="ARBA00022827"/>
    </source>
</evidence>
<evidence type="ECO:0000256" key="1">
    <source>
        <dbReference type="ARBA" id="ARBA00001974"/>
    </source>
</evidence>
<evidence type="ECO:0000256" key="4">
    <source>
        <dbReference type="ARBA" id="ARBA00012011"/>
    </source>
</evidence>
<feature type="binding site" evidence="11">
    <location>
        <position position="49"/>
    </location>
    <ligand>
        <name>FAD</name>
        <dbReference type="ChEBI" id="CHEBI:57692"/>
    </ligand>
</feature>
<dbReference type="InterPro" id="IPR001433">
    <property type="entry name" value="OxRdtase_FAD/NAD-bd"/>
</dbReference>
<dbReference type="EMBL" id="SBJO01000024">
    <property type="protein sequence ID" value="KAF9764406.1"/>
    <property type="molecule type" value="Genomic_DNA"/>
</dbReference>
<dbReference type="GO" id="GO:0090524">
    <property type="term" value="F:cytochrome-b5 reductase activity, acting on NADH"/>
    <property type="evidence" value="ECO:0007669"/>
    <property type="project" value="UniProtKB-EC"/>
</dbReference>
<feature type="binding site" evidence="11">
    <location>
        <position position="62"/>
    </location>
    <ligand>
        <name>FAD</name>
        <dbReference type="ChEBI" id="CHEBI:57692"/>
    </ligand>
</feature>
<dbReference type="EC" id="1.6.2.2" evidence="4"/>
<comment type="caution">
    <text evidence="14">The sequence shown here is derived from an EMBL/GenBank/DDBJ whole genome shotgun (WGS) entry which is preliminary data.</text>
</comment>
<proteinExistence type="inferred from homology"/>
<sequence length="242" mass="27772">MFIKTITKKEKISHNTFLIVLGQTDDIDLKNSSFFVRINDKDNLRSRPYTPISVDNNEWMFLIKSYNCGGVADWICSRNPGEKLVISEPIYKIAYIDQESKNVLMLAGGTGITPMLQFINRCARNLRYTVVFSNKTVDDIIINGEMVKKNVKVYHVISNEIECNQIEQKKCSEKYLRGRVTGKTINEITQEANLDKFDFVYCCGPESYMDDVCGKKAEDKTQGELSGFLKELGYTKNEVYKF</sequence>
<evidence type="ECO:0000256" key="5">
    <source>
        <dbReference type="ARBA" id="ARBA00022630"/>
    </source>
</evidence>
<name>A0A9P6H0L3_9MICR</name>
<evidence type="ECO:0000259" key="13">
    <source>
        <dbReference type="Pfam" id="PF00970"/>
    </source>
</evidence>
<evidence type="ECO:0000256" key="2">
    <source>
        <dbReference type="ARBA" id="ARBA00004572"/>
    </source>
</evidence>
<dbReference type="Gene3D" id="3.40.50.80">
    <property type="entry name" value="Nucleotide-binding domain of ferredoxin-NADP reductase (FNR) module"/>
    <property type="match status" value="1"/>
</dbReference>
<dbReference type="InterPro" id="IPR001709">
    <property type="entry name" value="Flavoprot_Pyr_Nucl_cyt_Rdtase"/>
</dbReference>
<comment type="cofactor">
    <cofactor evidence="1 11">
        <name>FAD</name>
        <dbReference type="ChEBI" id="CHEBI:57692"/>
    </cofactor>
</comment>
<keyword evidence="5 11" id="KW-0285">Flavoprotein</keyword>
<dbReference type="PANTHER" id="PTHR19370">
    <property type="entry name" value="NADH-CYTOCHROME B5 REDUCTASE"/>
    <property type="match status" value="1"/>
</dbReference>
<dbReference type="Pfam" id="PF00175">
    <property type="entry name" value="NAD_binding_1"/>
    <property type="match status" value="1"/>
</dbReference>
<keyword evidence="15" id="KW-1185">Reference proteome</keyword>
<dbReference type="SUPFAM" id="SSF63380">
    <property type="entry name" value="Riboflavin synthase domain-like"/>
    <property type="match status" value="1"/>
</dbReference>
<feature type="binding site" evidence="11">
    <location>
        <position position="64"/>
    </location>
    <ligand>
        <name>FAD</name>
        <dbReference type="ChEBI" id="CHEBI:57692"/>
    </ligand>
</feature>
<feature type="domain" description="Oxidoreductase FAD/NAD(P)-binding" evidence="12">
    <location>
        <begin position="105"/>
        <end position="213"/>
    </location>
</feature>
<keyword evidence="8" id="KW-0520">NAD</keyword>
<dbReference type="InterPro" id="IPR039261">
    <property type="entry name" value="FNR_nucleotide-bd"/>
</dbReference>
<dbReference type="AlphaFoldDB" id="A0A9P6H0L3"/>
<keyword evidence="9" id="KW-0496">Mitochondrion</keyword>
<feature type="binding site" evidence="11">
    <location>
        <position position="47"/>
    </location>
    <ligand>
        <name>FAD</name>
        <dbReference type="ChEBI" id="CHEBI:57692"/>
    </ligand>
</feature>
<dbReference type="InterPro" id="IPR001834">
    <property type="entry name" value="CBR-like"/>
</dbReference>
<dbReference type="CDD" id="cd06183">
    <property type="entry name" value="cyt_b5_reduct_like"/>
    <property type="match status" value="1"/>
</dbReference>
<evidence type="ECO:0000256" key="9">
    <source>
        <dbReference type="ARBA" id="ARBA00023128"/>
    </source>
</evidence>
<evidence type="ECO:0000256" key="8">
    <source>
        <dbReference type="ARBA" id="ARBA00023027"/>
    </source>
</evidence>
<feature type="domain" description="Flavoprotein pyridine nucleotide cytochrome reductase-like FAD-binding" evidence="13">
    <location>
        <begin position="5"/>
        <end position="95"/>
    </location>
</feature>
<comment type="similarity">
    <text evidence="3">Belongs to the flavoprotein pyridine nucleotide cytochrome reductase family.</text>
</comment>
<evidence type="ECO:0000256" key="10">
    <source>
        <dbReference type="ARBA" id="ARBA00047682"/>
    </source>
</evidence>
<feature type="binding site" evidence="11">
    <location>
        <position position="71"/>
    </location>
    <ligand>
        <name>FAD</name>
        <dbReference type="ChEBI" id="CHEBI:57692"/>
    </ligand>
</feature>
<reference evidence="14 15" key="1">
    <citation type="journal article" date="2020" name="Genome Biol. Evol.">
        <title>Comparative genomics of strictly vertically transmitted, feminizing microsporidia endosymbionts of amphipod crustaceans.</title>
        <authorList>
            <person name="Cormier A."/>
            <person name="Chebbi M.A."/>
            <person name="Giraud I."/>
            <person name="Wattier R."/>
            <person name="Teixeira M."/>
            <person name="Gilbert C."/>
            <person name="Rigaud T."/>
            <person name="Cordaux R."/>
        </authorList>
    </citation>
    <scope>NUCLEOTIDE SEQUENCE [LARGE SCALE GENOMIC DNA]</scope>
    <source>
        <strain evidence="14 15">Ou3-Ou53</strain>
    </source>
</reference>
<dbReference type="InterPro" id="IPR017938">
    <property type="entry name" value="Riboflavin_synthase-like_b-brl"/>
</dbReference>
<protein>
    <recommendedName>
        <fullName evidence="4">cytochrome-b5 reductase</fullName>
        <ecNumber evidence="4">1.6.2.2</ecNumber>
    </recommendedName>
</protein>
<evidence type="ECO:0000256" key="7">
    <source>
        <dbReference type="ARBA" id="ARBA00023002"/>
    </source>
</evidence>